<dbReference type="SMART" id="SM00100">
    <property type="entry name" value="cNMP"/>
    <property type="match status" value="1"/>
</dbReference>
<keyword evidence="1" id="KW-0805">Transcription regulation</keyword>
<dbReference type="InterPro" id="IPR036388">
    <property type="entry name" value="WH-like_DNA-bd_sf"/>
</dbReference>
<dbReference type="Pfam" id="PF00027">
    <property type="entry name" value="cNMP_binding"/>
    <property type="match status" value="1"/>
</dbReference>
<dbReference type="PROSITE" id="PS50042">
    <property type="entry name" value="CNMP_BINDING_3"/>
    <property type="match status" value="1"/>
</dbReference>
<dbReference type="SUPFAM" id="SSF46785">
    <property type="entry name" value="Winged helix' DNA-binding domain"/>
    <property type="match status" value="1"/>
</dbReference>
<dbReference type="InterPro" id="IPR018490">
    <property type="entry name" value="cNMP-bd_dom_sf"/>
</dbReference>
<evidence type="ECO:0000259" key="4">
    <source>
        <dbReference type="PROSITE" id="PS50042"/>
    </source>
</evidence>
<proteinExistence type="predicted"/>
<dbReference type="GO" id="GO:0003700">
    <property type="term" value="F:DNA-binding transcription factor activity"/>
    <property type="evidence" value="ECO:0007669"/>
    <property type="project" value="TreeGrafter"/>
</dbReference>
<evidence type="ECO:0000313" key="7">
    <source>
        <dbReference type="Proteomes" id="UP000245080"/>
    </source>
</evidence>
<evidence type="ECO:0000313" key="6">
    <source>
        <dbReference type="EMBL" id="PWG01061.1"/>
    </source>
</evidence>
<dbReference type="AlphaFoldDB" id="A0A2V1N195"/>
<dbReference type="InterPro" id="IPR050397">
    <property type="entry name" value="Env_Response_Regulators"/>
</dbReference>
<dbReference type="PANTHER" id="PTHR24567:SF74">
    <property type="entry name" value="HTH-TYPE TRANSCRIPTIONAL REGULATOR ARCR"/>
    <property type="match status" value="1"/>
</dbReference>
<dbReference type="SUPFAM" id="SSF51206">
    <property type="entry name" value="cAMP-binding domain-like"/>
    <property type="match status" value="1"/>
</dbReference>
<name>A0A2V1N195_9LACO</name>
<dbReference type="GO" id="GO:0003677">
    <property type="term" value="F:DNA binding"/>
    <property type="evidence" value="ECO:0007669"/>
    <property type="project" value="UniProtKB-KW"/>
</dbReference>
<dbReference type="InterPro" id="IPR036390">
    <property type="entry name" value="WH_DNA-bd_sf"/>
</dbReference>
<gene>
    <name evidence="6" type="ORF">DCM90_02490</name>
</gene>
<evidence type="ECO:0000256" key="2">
    <source>
        <dbReference type="ARBA" id="ARBA00023125"/>
    </source>
</evidence>
<dbReference type="GO" id="GO:0005829">
    <property type="term" value="C:cytosol"/>
    <property type="evidence" value="ECO:0007669"/>
    <property type="project" value="TreeGrafter"/>
</dbReference>
<dbReference type="Gene3D" id="2.60.120.10">
    <property type="entry name" value="Jelly Rolls"/>
    <property type="match status" value="1"/>
</dbReference>
<feature type="domain" description="HTH crp-type" evidence="5">
    <location>
        <begin position="155"/>
        <end position="228"/>
    </location>
</feature>
<accession>A0A2V1N195</accession>
<reference evidence="6 7" key="1">
    <citation type="journal article" date="2018" name="Int. J. Syst. Evol. Microbiol.">
        <title>Lactobacillus bambusae sp. nov., isolated from a traditional fermented Ma-bamboo shoots of Taiwan.</title>
        <authorList>
            <person name="Wang L.-T."/>
        </authorList>
    </citation>
    <scope>NUCLEOTIDE SEQUENCE [LARGE SCALE GENOMIC DNA]</scope>
    <source>
        <strain evidence="6 7">BS-W1</strain>
    </source>
</reference>
<sequence>MKMIDQRDYSTYIEKMRTESEFAQLPSNEFDQLLARVKVRSYPKGQILFDQGDRRDRFYYLLDGIVRVERFDMTGEASFYEYVAQDHAFPYRGFFMDDDYAYSVRAMTTIVVASFAMGQIEELISKNPAMMKAVLIEMGTIISEDEDHLQHMITSSASDRVQYSIRLLGQKLGQVNEEGHLFVAYPVNINELAEISATTRETASSVIAKLQDDGVLNYSHKRMTFYHV</sequence>
<dbReference type="Gene3D" id="1.10.10.10">
    <property type="entry name" value="Winged helix-like DNA-binding domain superfamily/Winged helix DNA-binding domain"/>
    <property type="match status" value="1"/>
</dbReference>
<dbReference type="CDD" id="cd00038">
    <property type="entry name" value="CAP_ED"/>
    <property type="match status" value="1"/>
</dbReference>
<organism evidence="6 7">
    <name type="scientific">Levilactobacillus bambusae</name>
    <dbReference type="NCBI Taxonomy" id="2024736"/>
    <lineage>
        <taxon>Bacteria</taxon>
        <taxon>Bacillati</taxon>
        <taxon>Bacillota</taxon>
        <taxon>Bacilli</taxon>
        <taxon>Lactobacillales</taxon>
        <taxon>Lactobacillaceae</taxon>
        <taxon>Levilactobacillus</taxon>
    </lineage>
</organism>
<dbReference type="InterPro" id="IPR000595">
    <property type="entry name" value="cNMP-bd_dom"/>
</dbReference>
<keyword evidence="3" id="KW-0804">Transcription</keyword>
<protein>
    <submittedName>
        <fullName evidence="6">Crp/Fnr family transcriptional regulator</fullName>
    </submittedName>
</protein>
<dbReference type="InterPro" id="IPR012318">
    <property type="entry name" value="HTH_CRP"/>
</dbReference>
<dbReference type="PROSITE" id="PS51063">
    <property type="entry name" value="HTH_CRP_2"/>
    <property type="match status" value="1"/>
</dbReference>
<dbReference type="InterPro" id="IPR014710">
    <property type="entry name" value="RmlC-like_jellyroll"/>
</dbReference>
<keyword evidence="7" id="KW-1185">Reference proteome</keyword>
<evidence type="ECO:0000256" key="3">
    <source>
        <dbReference type="ARBA" id="ARBA00023163"/>
    </source>
</evidence>
<dbReference type="PANTHER" id="PTHR24567">
    <property type="entry name" value="CRP FAMILY TRANSCRIPTIONAL REGULATORY PROTEIN"/>
    <property type="match status" value="1"/>
</dbReference>
<dbReference type="EMBL" id="QCXQ01000001">
    <property type="protein sequence ID" value="PWG01061.1"/>
    <property type="molecule type" value="Genomic_DNA"/>
</dbReference>
<evidence type="ECO:0000256" key="1">
    <source>
        <dbReference type="ARBA" id="ARBA00023015"/>
    </source>
</evidence>
<keyword evidence="2" id="KW-0238">DNA-binding</keyword>
<evidence type="ECO:0000259" key="5">
    <source>
        <dbReference type="PROSITE" id="PS51063"/>
    </source>
</evidence>
<feature type="domain" description="Cyclic nucleotide-binding" evidence="4">
    <location>
        <begin position="21"/>
        <end position="132"/>
    </location>
</feature>
<comment type="caution">
    <text evidence="6">The sequence shown here is derived from an EMBL/GenBank/DDBJ whole genome shotgun (WGS) entry which is preliminary data.</text>
</comment>
<dbReference type="Proteomes" id="UP000245080">
    <property type="component" value="Unassembled WGS sequence"/>
</dbReference>
<dbReference type="OrthoDB" id="9810708at2"/>